<name>A0A6G1CWD6_9ORYZ</name>
<accession>A0A6G1CWD6</accession>
<keyword evidence="3" id="KW-1185">Reference proteome</keyword>
<comment type="caution">
    <text evidence="2">The sequence shown here is derived from an EMBL/GenBank/DDBJ whole genome shotgun (WGS) entry which is preliminary data.</text>
</comment>
<protein>
    <submittedName>
        <fullName evidence="2">Uncharacterized protein</fullName>
    </submittedName>
</protein>
<feature type="region of interest" description="Disordered" evidence="1">
    <location>
        <begin position="93"/>
        <end position="154"/>
    </location>
</feature>
<evidence type="ECO:0000313" key="3">
    <source>
        <dbReference type="Proteomes" id="UP000479710"/>
    </source>
</evidence>
<feature type="region of interest" description="Disordered" evidence="1">
    <location>
        <begin position="338"/>
        <end position="359"/>
    </location>
</feature>
<dbReference type="Proteomes" id="UP000479710">
    <property type="component" value="Unassembled WGS sequence"/>
</dbReference>
<evidence type="ECO:0000313" key="2">
    <source>
        <dbReference type="EMBL" id="KAF0904369.1"/>
    </source>
</evidence>
<evidence type="ECO:0000256" key="1">
    <source>
        <dbReference type="SAM" id="MobiDB-lite"/>
    </source>
</evidence>
<organism evidence="2 3">
    <name type="scientific">Oryza meyeriana var. granulata</name>
    <dbReference type="NCBI Taxonomy" id="110450"/>
    <lineage>
        <taxon>Eukaryota</taxon>
        <taxon>Viridiplantae</taxon>
        <taxon>Streptophyta</taxon>
        <taxon>Embryophyta</taxon>
        <taxon>Tracheophyta</taxon>
        <taxon>Spermatophyta</taxon>
        <taxon>Magnoliopsida</taxon>
        <taxon>Liliopsida</taxon>
        <taxon>Poales</taxon>
        <taxon>Poaceae</taxon>
        <taxon>BOP clade</taxon>
        <taxon>Oryzoideae</taxon>
        <taxon>Oryzeae</taxon>
        <taxon>Oryzinae</taxon>
        <taxon>Oryza</taxon>
        <taxon>Oryza meyeriana</taxon>
    </lineage>
</organism>
<gene>
    <name evidence="2" type="ORF">E2562_034140</name>
</gene>
<sequence length="372" mass="42073">MVGHAFPLVAAPLLPPSHSISIHFPLSHHAINQQGAAAISSPSLQVPLMPTKDGPQPQEPAIHPYEVLHLRQCMRNQARLRELGIITGVPEMSTKKSASASNKNKPKNKYSEGSEFEYDPEQDDTDEADLFDENQEQDSRKASKRNRTADMPGINALPAKSLCLHLYEEKSGDAVEELIWEKVSKGYPELGVASSQWSFLKGGYGRWQHGDKYNDENPNALDLFKECHYSKKKKGYTPSVQSAITEMENKISEPMEGEQPKSVTKVVAAVLDEHTKQNKFLHNVGIHNVRPRLSVQNLETELTAEKRANADLRLLVNTQREQIDVLSQQLQELEQTRMRDKEEMQKKQEEMQKKQSETDAKLELLLSQFRST</sequence>
<feature type="compositionally biased region" description="Acidic residues" evidence="1">
    <location>
        <begin position="114"/>
        <end position="136"/>
    </location>
</feature>
<dbReference type="EMBL" id="SPHZ02000008">
    <property type="protein sequence ID" value="KAF0904369.1"/>
    <property type="molecule type" value="Genomic_DNA"/>
</dbReference>
<reference evidence="2 3" key="1">
    <citation type="submission" date="2019-11" db="EMBL/GenBank/DDBJ databases">
        <title>Whole genome sequence of Oryza granulata.</title>
        <authorList>
            <person name="Li W."/>
        </authorList>
    </citation>
    <scope>NUCLEOTIDE SEQUENCE [LARGE SCALE GENOMIC DNA]</scope>
    <source>
        <strain evidence="3">cv. Menghai</strain>
        <tissue evidence="2">Leaf</tissue>
    </source>
</reference>
<proteinExistence type="predicted"/>
<dbReference type="AlphaFoldDB" id="A0A6G1CWD6"/>